<accession>A0A933E793</accession>
<dbReference type="EMBL" id="JACQRX010000013">
    <property type="protein sequence ID" value="MBI4250866.1"/>
    <property type="molecule type" value="Genomic_DNA"/>
</dbReference>
<protein>
    <submittedName>
        <fullName evidence="2">Uncharacterized protein</fullName>
    </submittedName>
</protein>
<organism evidence="2 3">
    <name type="scientific">Tectimicrobiota bacterium</name>
    <dbReference type="NCBI Taxonomy" id="2528274"/>
    <lineage>
        <taxon>Bacteria</taxon>
        <taxon>Pseudomonadati</taxon>
        <taxon>Nitrospinota/Tectimicrobiota group</taxon>
        <taxon>Candidatus Tectimicrobiota</taxon>
    </lineage>
</organism>
<keyword evidence="1" id="KW-0812">Transmembrane</keyword>
<dbReference type="Proteomes" id="UP000752292">
    <property type="component" value="Unassembled WGS sequence"/>
</dbReference>
<keyword evidence="1" id="KW-0472">Membrane</keyword>
<evidence type="ECO:0000256" key="1">
    <source>
        <dbReference type="SAM" id="Phobius"/>
    </source>
</evidence>
<feature type="transmembrane region" description="Helical" evidence="1">
    <location>
        <begin position="37"/>
        <end position="55"/>
    </location>
</feature>
<gene>
    <name evidence="2" type="ORF">HY618_00265</name>
</gene>
<evidence type="ECO:0000313" key="3">
    <source>
        <dbReference type="Proteomes" id="UP000752292"/>
    </source>
</evidence>
<comment type="caution">
    <text evidence="2">The sequence shown here is derived from an EMBL/GenBank/DDBJ whole genome shotgun (WGS) entry which is preliminary data.</text>
</comment>
<name>A0A933E793_UNCTE</name>
<sequence>MIKDGRLTTNGWLFVVLLFLTFTTPINPFIAHRYLPLVWYAGMGVFGLWLLARVTKEEAGR</sequence>
<feature type="transmembrane region" description="Helical" evidence="1">
    <location>
        <begin position="12"/>
        <end position="31"/>
    </location>
</feature>
<dbReference type="AlphaFoldDB" id="A0A933E793"/>
<keyword evidence="1" id="KW-1133">Transmembrane helix</keyword>
<proteinExistence type="predicted"/>
<reference evidence="2" key="1">
    <citation type="submission" date="2020-07" db="EMBL/GenBank/DDBJ databases">
        <title>Huge and variable diversity of episymbiotic CPR bacteria and DPANN archaea in groundwater ecosystems.</title>
        <authorList>
            <person name="He C.Y."/>
            <person name="Keren R."/>
            <person name="Whittaker M."/>
            <person name="Farag I.F."/>
            <person name="Doudna J."/>
            <person name="Cate J.H.D."/>
            <person name="Banfield J.F."/>
        </authorList>
    </citation>
    <scope>NUCLEOTIDE SEQUENCE</scope>
    <source>
        <strain evidence="2">NC_groundwater_1370_Ag_S-0.2um_69_93</strain>
    </source>
</reference>
<evidence type="ECO:0000313" key="2">
    <source>
        <dbReference type="EMBL" id="MBI4250866.1"/>
    </source>
</evidence>